<gene>
    <name evidence="3" type="ORF">RRH01S_03_01620</name>
</gene>
<dbReference type="PRINTS" id="PR00081">
    <property type="entry name" value="GDHRDH"/>
</dbReference>
<dbReference type="PANTHER" id="PTHR42760">
    <property type="entry name" value="SHORT-CHAIN DEHYDROGENASES/REDUCTASES FAMILY MEMBER"/>
    <property type="match status" value="1"/>
</dbReference>
<dbReference type="SUPFAM" id="SSF51735">
    <property type="entry name" value="NAD(P)-binding Rossmann-fold domains"/>
    <property type="match status" value="1"/>
</dbReference>
<dbReference type="FunFam" id="3.40.50.720:FF:000084">
    <property type="entry name" value="Short-chain dehydrogenase reductase"/>
    <property type="match status" value="1"/>
</dbReference>
<evidence type="ECO:0000256" key="2">
    <source>
        <dbReference type="ARBA" id="ARBA00023002"/>
    </source>
</evidence>
<dbReference type="Proteomes" id="UP000026941">
    <property type="component" value="Unassembled WGS sequence"/>
</dbReference>
<evidence type="ECO:0000256" key="1">
    <source>
        <dbReference type="ARBA" id="ARBA00006484"/>
    </source>
</evidence>
<dbReference type="PRINTS" id="PR00080">
    <property type="entry name" value="SDRFAMILY"/>
</dbReference>
<dbReference type="AlphaFoldDB" id="A0AA87QAB4"/>
<evidence type="ECO:0000313" key="4">
    <source>
        <dbReference type="Proteomes" id="UP000026941"/>
    </source>
</evidence>
<dbReference type="GO" id="GO:0048038">
    <property type="term" value="F:quinone binding"/>
    <property type="evidence" value="ECO:0007669"/>
    <property type="project" value="TreeGrafter"/>
</dbReference>
<dbReference type="GO" id="GO:0016616">
    <property type="term" value="F:oxidoreductase activity, acting on the CH-OH group of donors, NAD or NADP as acceptor"/>
    <property type="evidence" value="ECO:0007669"/>
    <property type="project" value="TreeGrafter"/>
</dbReference>
<dbReference type="CDD" id="cd05233">
    <property type="entry name" value="SDR_c"/>
    <property type="match status" value="1"/>
</dbReference>
<protein>
    <submittedName>
        <fullName evidence="3">Oxidoreductase</fullName>
    </submittedName>
</protein>
<dbReference type="Pfam" id="PF13561">
    <property type="entry name" value="adh_short_C2"/>
    <property type="match status" value="1"/>
</dbReference>
<proteinExistence type="inferred from homology"/>
<organism evidence="3 4">
    <name type="scientific">Rhizobium rhizogenes NBRC 13257</name>
    <dbReference type="NCBI Taxonomy" id="1220581"/>
    <lineage>
        <taxon>Bacteria</taxon>
        <taxon>Pseudomonadati</taxon>
        <taxon>Pseudomonadota</taxon>
        <taxon>Alphaproteobacteria</taxon>
        <taxon>Hyphomicrobiales</taxon>
        <taxon>Rhizobiaceae</taxon>
        <taxon>Rhizobium/Agrobacterium group</taxon>
        <taxon>Rhizobium</taxon>
    </lineage>
</organism>
<dbReference type="InterPro" id="IPR036291">
    <property type="entry name" value="NAD(P)-bd_dom_sf"/>
</dbReference>
<dbReference type="EMBL" id="BAYX01000003">
    <property type="protein sequence ID" value="GAJ92093.1"/>
    <property type="molecule type" value="Genomic_DNA"/>
</dbReference>
<accession>A0AA87QAB4</accession>
<dbReference type="PANTHER" id="PTHR42760:SF133">
    <property type="entry name" value="3-OXOACYL-[ACYL-CARRIER-PROTEIN] REDUCTASE"/>
    <property type="match status" value="1"/>
</dbReference>
<evidence type="ECO:0000313" key="3">
    <source>
        <dbReference type="EMBL" id="GAJ92093.1"/>
    </source>
</evidence>
<dbReference type="GeneID" id="86851051"/>
<sequence length="251" mass="25912">MSLDLVGRTIIVSGAAGGVGRSVVGKLAAMGARVCATDLTPSVLELAASCAGKVVSIVGDVTKSDHVNAIYEFAESKLGPVDGLVSNAGFIISKSVHETSEDEWDSVMNANAKSFFLMAKRALPSMMERRAGTIVATGSISSVVGLPSQAAYCASKGALLQLVRQMAVDYASAGIRINAVGPGSINTPFLTKYLQGLEDPAAGEADIKSAHPLGRWAEPEEIADAIVYLSVSASSFVTGQILMVDGGYTAR</sequence>
<name>A0AA87QAB4_RHIRH</name>
<dbReference type="InterPro" id="IPR020904">
    <property type="entry name" value="Sc_DH/Rdtase_CS"/>
</dbReference>
<dbReference type="GO" id="GO:0006633">
    <property type="term" value="P:fatty acid biosynthetic process"/>
    <property type="evidence" value="ECO:0007669"/>
    <property type="project" value="TreeGrafter"/>
</dbReference>
<reference evidence="3 4" key="1">
    <citation type="submission" date="2014-05" db="EMBL/GenBank/DDBJ databases">
        <title>Whole genome shotgun sequence of Rhizobium rhizogenes NBRC 13257.</title>
        <authorList>
            <person name="Katano-Makiyama Y."/>
            <person name="Hosoyama A."/>
            <person name="Hashimoto M."/>
            <person name="Hosoyama Y."/>
            <person name="Noguchi M."/>
            <person name="Tsuchikane K."/>
            <person name="Kimura A."/>
            <person name="Ohji S."/>
            <person name="Ichikawa N."/>
            <person name="Yamazoe A."/>
            <person name="Fujita N."/>
        </authorList>
    </citation>
    <scope>NUCLEOTIDE SEQUENCE [LARGE SCALE GENOMIC DNA]</scope>
    <source>
        <strain evidence="3 4">NBRC 13257</strain>
    </source>
</reference>
<dbReference type="InterPro" id="IPR002347">
    <property type="entry name" value="SDR_fam"/>
</dbReference>
<comment type="caution">
    <text evidence="3">The sequence shown here is derived from an EMBL/GenBank/DDBJ whole genome shotgun (WGS) entry which is preliminary data.</text>
</comment>
<dbReference type="Gene3D" id="3.40.50.720">
    <property type="entry name" value="NAD(P)-binding Rossmann-like Domain"/>
    <property type="match status" value="1"/>
</dbReference>
<comment type="similarity">
    <text evidence="1">Belongs to the short-chain dehydrogenases/reductases (SDR) family.</text>
</comment>
<dbReference type="RefSeq" id="WP_034522475.1">
    <property type="nucleotide sequence ID" value="NZ_BAYX01000003.1"/>
</dbReference>
<keyword evidence="2" id="KW-0560">Oxidoreductase</keyword>
<dbReference type="PROSITE" id="PS00061">
    <property type="entry name" value="ADH_SHORT"/>
    <property type="match status" value="1"/>
</dbReference>